<dbReference type="Pfam" id="PF14279">
    <property type="entry name" value="HNH_5"/>
    <property type="match status" value="1"/>
</dbReference>
<accession>A0A1J5SCR2</accession>
<sequence length="211" mass="22267">MAFCLLCGKPLDHATPPEHVLLDCLGGRKKSKRLLCRACNRHLGATVDAALARAVAPFRAAHHLPSGSRNRWPDGPADPRPPRCDDAVALAAIAKMGLLLWAQGLGAAEMRRPCWQAARRRLAQGGPPPLAATPLTAPATPLNAGDFGPLAHRLWGISDAAGRVVAGASLYGQPGISLELCPAGAAPERHLLLLADPRRPAHWAELAPRPL</sequence>
<reference evidence="2" key="1">
    <citation type="submission" date="2016-10" db="EMBL/GenBank/DDBJ databases">
        <title>Sequence of Gallionella enrichment culture.</title>
        <authorList>
            <person name="Poehlein A."/>
            <person name="Muehling M."/>
            <person name="Daniel R."/>
        </authorList>
    </citation>
    <scope>NUCLEOTIDE SEQUENCE</scope>
</reference>
<evidence type="ECO:0000259" key="1">
    <source>
        <dbReference type="Pfam" id="PF14279"/>
    </source>
</evidence>
<gene>
    <name evidence="2" type="ORF">GALL_116230</name>
</gene>
<evidence type="ECO:0000313" key="2">
    <source>
        <dbReference type="EMBL" id="OIR06151.1"/>
    </source>
</evidence>
<comment type="caution">
    <text evidence="2">The sequence shown here is derived from an EMBL/GenBank/DDBJ whole genome shotgun (WGS) entry which is preliminary data.</text>
</comment>
<name>A0A1J5SCR2_9ZZZZ</name>
<protein>
    <recommendedName>
        <fullName evidence="1">HNH endonuclease 5 domain-containing protein</fullName>
    </recommendedName>
</protein>
<organism evidence="2">
    <name type="scientific">mine drainage metagenome</name>
    <dbReference type="NCBI Taxonomy" id="410659"/>
    <lineage>
        <taxon>unclassified sequences</taxon>
        <taxon>metagenomes</taxon>
        <taxon>ecological metagenomes</taxon>
    </lineage>
</organism>
<dbReference type="EMBL" id="MLJW01000045">
    <property type="protein sequence ID" value="OIR06151.1"/>
    <property type="molecule type" value="Genomic_DNA"/>
</dbReference>
<feature type="domain" description="HNH endonuclease 5" evidence="1">
    <location>
        <begin position="4"/>
        <end position="53"/>
    </location>
</feature>
<dbReference type="InterPro" id="IPR029471">
    <property type="entry name" value="HNH_5"/>
</dbReference>
<dbReference type="AlphaFoldDB" id="A0A1J5SCR2"/>
<proteinExistence type="predicted"/>